<dbReference type="AlphaFoldDB" id="A0A729P4B4"/>
<dbReference type="Gene3D" id="3.90.1680.10">
    <property type="entry name" value="SOS response associated peptidase-like"/>
    <property type="match status" value="1"/>
</dbReference>
<sequence>MCGRFAQAQTREEYLAYLADEADRNIAYDPQPIGRYNVAPGTKVLLLSERDEQLHLDPVIWVDIHDRRPLALTPETARVWMRQFLEPHSKSITYRVIPALTRPMMRKDTNPCQ</sequence>
<dbReference type="SUPFAM" id="SSF143081">
    <property type="entry name" value="BB1717-like"/>
    <property type="match status" value="1"/>
</dbReference>
<name>A0A729P4B4_SALET</name>
<accession>A0A729P4B4</accession>
<evidence type="ECO:0008006" key="2">
    <source>
        <dbReference type="Google" id="ProtNLM"/>
    </source>
</evidence>
<reference evidence="1" key="2">
    <citation type="submission" date="2018-07" db="EMBL/GenBank/DDBJ databases">
        <authorList>
            <consortium name="NCBI Pathogen Detection Project"/>
        </authorList>
    </citation>
    <scope>NUCLEOTIDE SEQUENCE</scope>
    <source>
        <strain evidence="1">M271</strain>
    </source>
</reference>
<evidence type="ECO:0000313" key="1">
    <source>
        <dbReference type="EMBL" id="HAE3397235.1"/>
    </source>
</evidence>
<dbReference type="EMBL" id="DAARPL010000007">
    <property type="protein sequence ID" value="HAE3397235.1"/>
    <property type="molecule type" value="Genomic_DNA"/>
</dbReference>
<dbReference type="InterPro" id="IPR036590">
    <property type="entry name" value="SRAP-like"/>
</dbReference>
<comment type="caution">
    <text evidence="1">The sequence shown here is derived from an EMBL/GenBank/DDBJ whole genome shotgun (WGS) entry which is preliminary data.</text>
</comment>
<organism evidence="1">
    <name type="scientific">Salmonella enterica subsp. enterica serovar Stanley</name>
    <dbReference type="NCBI Taxonomy" id="192953"/>
    <lineage>
        <taxon>Bacteria</taxon>
        <taxon>Pseudomonadati</taxon>
        <taxon>Pseudomonadota</taxon>
        <taxon>Gammaproteobacteria</taxon>
        <taxon>Enterobacterales</taxon>
        <taxon>Enterobacteriaceae</taxon>
        <taxon>Salmonella</taxon>
    </lineage>
</organism>
<gene>
    <name evidence="1" type="ORF">G3925_002584</name>
</gene>
<proteinExistence type="predicted"/>
<protein>
    <recommendedName>
        <fullName evidence="2">Abasic site processing protein</fullName>
    </recommendedName>
</protein>
<reference evidence="1" key="1">
    <citation type="journal article" date="2018" name="Genome Biol.">
        <title>SKESA: strategic k-mer extension for scrupulous assemblies.</title>
        <authorList>
            <person name="Souvorov A."/>
            <person name="Agarwala R."/>
            <person name="Lipman D.J."/>
        </authorList>
    </citation>
    <scope>NUCLEOTIDE SEQUENCE</scope>
    <source>
        <strain evidence="1">M271</strain>
    </source>
</reference>